<evidence type="ECO:0000256" key="13">
    <source>
        <dbReference type="ARBA" id="ARBA00023136"/>
    </source>
</evidence>
<keyword evidence="4 14" id="KW-0645">Protease</keyword>
<dbReference type="Pfam" id="PF02163">
    <property type="entry name" value="Peptidase_M50"/>
    <property type="match status" value="2"/>
</dbReference>
<proteinExistence type="inferred from homology"/>
<dbReference type="SUPFAM" id="SSF54631">
    <property type="entry name" value="CBS-domain pair"/>
    <property type="match status" value="1"/>
</dbReference>
<keyword evidence="13 14" id="KW-0472">Membrane</keyword>
<keyword evidence="11 14" id="KW-0482">Metalloprotease</keyword>
<dbReference type="RefSeq" id="WP_012939816.1">
    <property type="nucleotide sequence ID" value="NC_013741.1"/>
</dbReference>
<dbReference type="GO" id="GO:0005886">
    <property type="term" value="C:plasma membrane"/>
    <property type="evidence" value="ECO:0007669"/>
    <property type="project" value="UniProtKB-SubCell"/>
</dbReference>
<dbReference type="PANTHER" id="PTHR39188:SF3">
    <property type="entry name" value="STAGE IV SPORULATION PROTEIN FB"/>
    <property type="match status" value="1"/>
</dbReference>
<dbReference type="InterPro" id="IPR046342">
    <property type="entry name" value="CBS_dom_sf"/>
</dbReference>
<dbReference type="CDD" id="cd04801">
    <property type="entry name" value="CBS_pair_peptidase_M50"/>
    <property type="match status" value="1"/>
</dbReference>
<feature type="transmembrane region" description="Helical" evidence="14">
    <location>
        <begin position="133"/>
        <end position="152"/>
    </location>
</feature>
<accession>D2RGQ5</accession>
<dbReference type="KEGG" id="apo:Arcpr_0412"/>
<feature type="transmembrane region" description="Helical" evidence="14">
    <location>
        <begin position="12"/>
        <end position="33"/>
    </location>
</feature>
<dbReference type="SMART" id="SM00116">
    <property type="entry name" value="CBS"/>
    <property type="match status" value="2"/>
</dbReference>
<feature type="binding site" evidence="16">
    <location>
        <position position="67"/>
    </location>
    <ligand>
        <name>Zn(2+)</name>
        <dbReference type="ChEBI" id="CHEBI:29105"/>
        <note>catalytic</note>
    </ligand>
</feature>
<feature type="transmembrane region" description="Helical" evidence="14">
    <location>
        <begin position="48"/>
        <end position="66"/>
    </location>
</feature>
<keyword evidence="9 14" id="KW-0862">Zinc</keyword>
<evidence type="ECO:0000256" key="16">
    <source>
        <dbReference type="PIRSR" id="PIRSR006404-2"/>
    </source>
</evidence>
<dbReference type="OrthoDB" id="12044at2157"/>
<keyword evidence="20" id="KW-1185">Reference proteome</keyword>
<evidence type="ECO:0000256" key="12">
    <source>
        <dbReference type="ARBA" id="ARBA00023122"/>
    </source>
</evidence>
<evidence type="ECO:0000256" key="8">
    <source>
        <dbReference type="ARBA" id="ARBA00022801"/>
    </source>
</evidence>
<evidence type="ECO:0000256" key="4">
    <source>
        <dbReference type="ARBA" id="ARBA00022670"/>
    </source>
</evidence>
<evidence type="ECO:0000313" key="20">
    <source>
        <dbReference type="Proteomes" id="UP000001901"/>
    </source>
</evidence>
<keyword evidence="3 14" id="KW-1003">Cell membrane</keyword>
<dbReference type="GO" id="GO:0006508">
    <property type="term" value="P:proteolysis"/>
    <property type="evidence" value="ECO:0007669"/>
    <property type="project" value="UniProtKB-KW"/>
</dbReference>
<name>D2RGQ5_ARCPA</name>
<comment type="subcellular location">
    <subcellularLocation>
        <location evidence="1 14">Cell membrane</location>
        <topology evidence="1 14">Multi-pass membrane protein</topology>
    </subcellularLocation>
</comment>
<keyword evidence="7" id="KW-0677">Repeat</keyword>
<dbReference type="HOGENOM" id="CLU_037123_1_1_2"/>
<dbReference type="STRING" id="572546.Arcpr_0412"/>
<dbReference type="eggNOG" id="arCOG00607">
    <property type="taxonomic scope" value="Archaea"/>
</dbReference>
<dbReference type="InterPro" id="IPR000644">
    <property type="entry name" value="CBS_dom"/>
</dbReference>
<dbReference type="PIRSF" id="PIRSF006404">
    <property type="entry name" value="UCP006404_Pept_M50_CBS"/>
    <property type="match status" value="1"/>
</dbReference>
<dbReference type="CDD" id="cd06164">
    <property type="entry name" value="S2P-M50_SpoIVFB_CBS"/>
    <property type="match status" value="1"/>
</dbReference>
<keyword evidence="10 14" id="KW-1133">Transmembrane helix</keyword>
<evidence type="ECO:0000256" key="3">
    <source>
        <dbReference type="ARBA" id="ARBA00022475"/>
    </source>
</evidence>
<keyword evidence="12 17" id="KW-0129">CBS domain</keyword>
<dbReference type="GO" id="GO:0008237">
    <property type="term" value="F:metallopeptidase activity"/>
    <property type="evidence" value="ECO:0007669"/>
    <property type="project" value="UniProtKB-UniRule"/>
</dbReference>
<evidence type="ECO:0000256" key="6">
    <source>
        <dbReference type="ARBA" id="ARBA00022723"/>
    </source>
</evidence>
<evidence type="ECO:0000256" key="1">
    <source>
        <dbReference type="ARBA" id="ARBA00004651"/>
    </source>
</evidence>
<evidence type="ECO:0000256" key="5">
    <source>
        <dbReference type="ARBA" id="ARBA00022692"/>
    </source>
</evidence>
<evidence type="ECO:0000256" key="9">
    <source>
        <dbReference type="ARBA" id="ARBA00022833"/>
    </source>
</evidence>
<dbReference type="Gene3D" id="3.10.580.10">
    <property type="entry name" value="CBS-domain"/>
    <property type="match status" value="2"/>
</dbReference>
<dbReference type="InterPro" id="IPR016483">
    <property type="entry name" value="UCP006404_Pept_M50_CBS"/>
</dbReference>
<evidence type="ECO:0000256" key="10">
    <source>
        <dbReference type="ARBA" id="ARBA00022989"/>
    </source>
</evidence>
<feature type="domain" description="CBS" evidence="18">
    <location>
        <begin position="230"/>
        <end position="285"/>
    </location>
</feature>
<feature type="transmembrane region" description="Helical" evidence="14">
    <location>
        <begin position="78"/>
        <end position="96"/>
    </location>
</feature>
<feature type="active site" evidence="15">
    <location>
        <position position="68"/>
    </location>
</feature>
<evidence type="ECO:0000256" key="11">
    <source>
        <dbReference type="ARBA" id="ARBA00023049"/>
    </source>
</evidence>
<organism evidence="19 20">
    <name type="scientific">Archaeoglobus profundus (strain DSM 5631 / JCM 9629 / NBRC 100127 / Av18)</name>
    <dbReference type="NCBI Taxonomy" id="572546"/>
    <lineage>
        <taxon>Archaea</taxon>
        <taxon>Methanobacteriati</taxon>
        <taxon>Methanobacteriota</taxon>
        <taxon>Archaeoglobi</taxon>
        <taxon>Archaeoglobales</taxon>
        <taxon>Archaeoglobaceae</taxon>
        <taxon>Archaeoglobus</taxon>
    </lineage>
</organism>
<sequence>MAYSIRICRIFGIDVKAHISLALILLILSYVFYVNKPPFGFSDLQNPMRLIYSVVMAVSIFVAVLIHELSHSLVAKRFGARVREIILFIFGGVASIENLPKEPKKEFAIAIAGPLASLVLSLFILTPHRFLHLFGYFNLILAIFNLIPAFPMDGGRVLRSLLAKKFGYVRATRISANVGKAFAIFMGVFGLFYNIWLTFIALFIYIGAVEEERAVTLEGLLSNYKVGDVMTPNPICVTPDMTVRDVISLMLRQKHLGYPVVKDGRLVGIVTLKDITDADENDVVENVMSRKVIAVTPETKVFEALRIMSENRIGRLPVVEGDRVVGIISRSDIIKLAEILEIFEGVKSSREKFGSVQSDTSG</sequence>
<dbReference type="PaxDb" id="572546-Arcpr_0412"/>
<dbReference type="InterPro" id="IPR008915">
    <property type="entry name" value="Peptidase_M50"/>
</dbReference>
<keyword evidence="8 14" id="KW-0378">Hydrolase</keyword>
<dbReference type="GeneID" id="8739070"/>
<feature type="transmembrane region" description="Helical" evidence="14">
    <location>
        <begin position="108"/>
        <end position="126"/>
    </location>
</feature>
<feature type="transmembrane region" description="Helical" evidence="14">
    <location>
        <begin position="182"/>
        <end position="206"/>
    </location>
</feature>
<evidence type="ECO:0000313" key="19">
    <source>
        <dbReference type="EMBL" id="ADB57480.1"/>
    </source>
</evidence>
<feature type="binding site" evidence="16">
    <location>
        <position position="153"/>
    </location>
    <ligand>
        <name>Zn(2+)</name>
        <dbReference type="ChEBI" id="CHEBI:29105"/>
        <note>catalytic</note>
    </ligand>
</feature>
<evidence type="ECO:0000259" key="18">
    <source>
        <dbReference type="PROSITE" id="PS51371"/>
    </source>
</evidence>
<dbReference type="AlphaFoldDB" id="D2RGQ5"/>
<dbReference type="Pfam" id="PF00571">
    <property type="entry name" value="CBS"/>
    <property type="match status" value="2"/>
</dbReference>
<protein>
    <recommendedName>
        <fullName evidence="14">Zinc metalloprotease</fullName>
    </recommendedName>
</protein>
<keyword evidence="5 14" id="KW-0812">Transmembrane</keyword>
<evidence type="ECO:0000256" key="17">
    <source>
        <dbReference type="PROSITE-ProRule" id="PRU00703"/>
    </source>
</evidence>
<dbReference type="Proteomes" id="UP000001901">
    <property type="component" value="Chromosome"/>
</dbReference>
<dbReference type="PROSITE" id="PS51371">
    <property type="entry name" value="CBS"/>
    <property type="match status" value="2"/>
</dbReference>
<feature type="domain" description="CBS" evidence="18">
    <location>
        <begin position="288"/>
        <end position="348"/>
    </location>
</feature>
<dbReference type="GO" id="GO:0046872">
    <property type="term" value="F:metal ion binding"/>
    <property type="evidence" value="ECO:0007669"/>
    <property type="project" value="UniProtKB-UniRule"/>
</dbReference>
<feature type="binding site" evidence="16">
    <location>
        <position position="71"/>
    </location>
    <ligand>
        <name>Zn(2+)</name>
        <dbReference type="ChEBI" id="CHEBI:29105"/>
        <note>catalytic</note>
    </ligand>
</feature>
<keyword evidence="6 14" id="KW-0479">Metal-binding</keyword>
<evidence type="ECO:0000256" key="7">
    <source>
        <dbReference type="ARBA" id="ARBA00022737"/>
    </source>
</evidence>
<evidence type="ECO:0000256" key="14">
    <source>
        <dbReference type="PIRNR" id="PIRNR006404"/>
    </source>
</evidence>
<comment type="cofactor">
    <cofactor evidence="14 16">
        <name>Zn(2+)</name>
        <dbReference type="ChEBI" id="CHEBI:29105"/>
    </cofactor>
    <text evidence="14 16">Binds 1 zinc ion per subunit.</text>
</comment>
<evidence type="ECO:0000256" key="2">
    <source>
        <dbReference type="ARBA" id="ARBA00007931"/>
    </source>
</evidence>
<gene>
    <name evidence="19" type="ordered locus">Arcpr_0412</name>
</gene>
<reference evidence="19 20" key="1">
    <citation type="journal article" date="2010" name="Stand. Genomic Sci.">
        <title>Complete genome sequence of Archaeoglobus profundus type strain (AV18).</title>
        <authorList>
            <person name="von Jan M."/>
            <person name="Lapidus A."/>
            <person name="Del Rio T.G."/>
            <person name="Copeland A."/>
            <person name="Tice H."/>
            <person name="Cheng J.F."/>
            <person name="Lucas S."/>
            <person name="Chen F."/>
            <person name="Nolan M."/>
            <person name="Goodwin L."/>
            <person name="Han C."/>
            <person name="Pitluck S."/>
            <person name="Liolios K."/>
            <person name="Ivanova N."/>
            <person name="Mavromatis K."/>
            <person name="Ovchinnikova G."/>
            <person name="Chertkov O."/>
            <person name="Pati A."/>
            <person name="Chen A."/>
            <person name="Palaniappan K."/>
            <person name="Land M."/>
            <person name="Hauser L."/>
            <person name="Chang Y.J."/>
            <person name="Jeffries C.D."/>
            <person name="Saunders E."/>
            <person name="Brettin T."/>
            <person name="Detter J.C."/>
            <person name="Chain P."/>
            <person name="Eichinger K."/>
            <person name="Huber H."/>
            <person name="Spring S."/>
            <person name="Rohde M."/>
            <person name="Goker M."/>
            <person name="Wirth R."/>
            <person name="Woyke T."/>
            <person name="Bristow J."/>
            <person name="Eisen J.A."/>
            <person name="Markowitz V."/>
            <person name="Hugenholtz P."/>
            <person name="Kyrpides N.C."/>
            <person name="Klenk H.P."/>
        </authorList>
    </citation>
    <scope>NUCLEOTIDE SEQUENCE [LARGE SCALE GENOMIC DNA]</scope>
    <source>
        <strain evidence="20">DSM 5631 / JCM 9629 / NBRC 100127 / Av18</strain>
    </source>
</reference>
<evidence type="ECO:0000256" key="15">
    <source>
        <dbReference type="PIRSR" id="PIRSR006404-1"/>
    </source>
</evidence>
<dbReference type="PANTHER" id="PTHR39188">
    <property type="entry name" value="MEMBRANE-ASSOCIATED ZINC METALLOPROTEASE M50B"/>
    <property type="match status" value="1"/>
</dbReference>
<comment type="similarity">
    <text evidence="2 14">Belongs to the peptidase M50B family.</text>
</comment>
<dbReference type="EMBL" id="CP001857">
    <property type="protein sequence ID" value="ADB57480.1"/>
    <property type="molecule type" value="Genomic_DNA"/>
</dbReference>